<comment type="subunit">
    <text evidence="4">Homotrimer.</text>
</comment>
<keyword evidence="6 8" id="KW-0456">Lyase</keyword>
<comment type="similarity">
    <text evidence="3">Belongs to the KHG/KDPG aldolase family.</text>
</comment>
<comment type="pathway">
    <text evidence="2">Carbohydrate acid metabolism; 2-dehydro-3-deoxy-D-gluconate degradation; D-glyceraldehyde 3-phosphate and pyruvate from 2-dehydro-3-deoxy-D-gluconate: step 2/2.</text>
</comment>
<dbReference type="CDD" id="cd00452">
    <property type="entry name" value="KDPG_aldolase"/>
    <property type="match status" value="1"/>
</dbReference>
<evidence type="ECO:0000256" key="7">
    <source>
        <dbReference type="ARBA" id="ARBA00023277"/>
    </source>
</evidence>
<dbReference type="PROSITE" id="PS00159">
    <property type="entry name" value="ALDOLASE_KDPG_KHG_1"/>
    <property type="match status" value="1"/>
</dbReference>
<dbReference type="InterPro" id="IPR031337">
    <property type="entry name" value="KDPG/KHG_AS_1"/>
</dbReference>
<dbReference type="Proteomes" id="UP000032749">
    <property type="component" value="Chromosome"/>
</dbReference>
<dbReference type="EMBL" id="FO203512">
    <property type="protein sequence ID" value="CCK76689.1"/>
    <property type="molecule type" value="Genomic_DNA"/>
</dbReference>
<gene>
    <name evidence="8" type="ORF">OLEAN_C25130</name>
</gene>
<protein>
    <recommendedName>
        <fullName evidence="5">2-dehydro-3-deoxy-phosphogluconate aldolase</fullName>
        <ecNumber evidence="5">4.1.2.14</ecNumber>
    </recommendedName>
</protein>
<evidence type="ECO:0000256" key="1">
    <source>
        <dbReference type="ARBA" id="ARBA00000654"/>
    </source>
</evidence>
<dbReference type="OrthoDB" id="9805177at2"/>
<evidence type="ECO:0000313" key="9">
    <source>
        <dbReference type="Proteomes" id="UP000032749"/>
    </source>
</evidence>
<dbReference type="SUPFAM" id="SSF51569">
    <property type="entry name" value="Aldolase"/>
    <property type="match status" value="1"/>
</dbReference>
<name>R4YUH7_OLEAN</name>
<evidence type="ECO:0000256" key="3">
    <source>
        <dbReference type="ARBA" id="ARBA00006906"/>
    </source>
</evidence>
<evidence type="ECO:0000256" key="6">
    <source>
        <dbReference type="ARBA" id="ARBA00023239"/>
    </source>
</evidence>
<dbReference type="NCBIfam" id="NF004325">
    <property type="entry name" value="PRK05718.1"/>
    <property type="match status" value="1"/>
</dbReference>
<accession>R4YUH7</accession>
<sequence length="216" mass="22733">MTQLDTWLANTKPLIPVIVIDDLVHAIPMAKALVAGGVHLLEVTLRTEAGLAAISAIKKAVPEAIVGAGTVCTADDFQKAIDAGAQFIVSPGLTPELIEKAKQVKLDGQWQGVFLPGVATASEVMIAAQAGITQLKCFPASAIGGAKLLKAWSGPFPDIQFCPTGGISKDNYKEYLGLPNVICAGGSWLTESKLLIEGDWNEVTRRASEIVKLSDI</sequence>
<dbReference type="AlphaFoldDB" id="R4YUH7"/>
<evidence type="ECO:0000256" key="5">
    <source>
        <dbReference type="ARBA" id="ARBA00013063"/>
    </source>
</evidence>
<evidence type="ECO:0000313" key="8">
    <source>
        <dbReference type="EMBL" id="CCK76689.1"/>
    </source>
</evidence>
<dbReference type="EC" id="4.1.2.14" evidence="5"/>
<proteinExistence type="inferred from homology"/>
<dbReference type="KEGG" id="oai:OLEAN_C25130"/>
<dbReference type="PANTHER" id="PTHR30246:SF1">
    <property type="entry name" value="2-DEHYDRO-3-DEOXY-6-PHOSPHOGALACTONATE ALDOLASE-RELATED"/>
    <property type="match status" value="1"/>
</dbReference>
<dbReference type="PATRIC" id="fig|698738.3.peg.2606"/>
<reference evidence="8 9" key="1">
    <citation type="journal article" date="2013" name="Nat. Commun.">
        <title>Genome sequence and functional genomic analysis of the oil-degrading bacterium Oleispira antarctica.</title>
        <authorList>
            <person name="Kube M."/>
            <person name="Chernikova T.N."/>
            <person name="Al-Ramahi Y."/>
            <person name="Beloqui A."/>
            <person name="Lopez-Cortez N."/>
            <person name="Guazzaroni M.E."/>
            <person name="Heipieper H.J."/>
            <person name="Klages S."/>
            <person name="Kotsyurbenko O.R."/>
            <person name="Langer I."/>
            <person name="Nechitaylo T.Y."/>
            <person name="Lunsdorf H."/>
            <person name="Fernandez M."/>
            <person name="Juarez S."/>
            <person name="Ciordia S."/>
            <person name="Singer A."/>
            <person name="Kagan O."/>
            <person name="Egorova O."/>
            <person name="Petit P.A."/>
            <person name="Stogios P."/>
            <person name="Kim Y."/>
            <person name="Tchigvintsev A."/>
            <person name="Flick R."/>
            <person name="Denaro R."/>
            <person name="Genovese M."/>
            <person name="Albar J.P."/>
            <person name="Reva O.N."/>
            <person name="Martinez-Gomariz M."/>
            <person name="Tran H."/>
            <person name="Ferrer M."/>
            <person name="Savchenko A."/>
            <person name="Yakunin A.F."/>
            <person name="Yakimov M.M."/>
            <person name="Golyshina O.V."/>
            <person name="Reinhardt R."/>
            <person name="Golyshin P.N."/>
        </authorList>
    </citation>
    <scope>NUCLEOTIDE SEQUENCE [LARGE SCALE GENOMIC DNA]</scope>
</reference>
<organism evidence="8 9">
    <name type="scientific">Oleispira antarctica RB-8</name>
    <dbReference type="NCBI Taxonomy" id="698738"/>
    <lineage>
        <taxon>Bacteria</taxon>
        <taxon>Pseudomonadati</taxon>
        <taxon>Pseudomonadota</taxon>
        <taxon>Gammaproteobacteria</taxon>
        <taxon>Oceanospirillales</taxon>
        <taxon>Oceanospirillaceae</taxon>
        <taxon>Oleispira</taxon>
    </lineage>
</organism>
<dbReference type="InterPro" id="IPR013785">
    <property type="entry name" value="Aldolase_TIM"/>
</dbReference>
<dbReference type="GO" id="GO:0008675">
    <property type="term" value="F:2-dehydro-3-deoxy-phosphogluconate aldolase activity"/>
    <property type="evidence" value="ECO:0007669"/>
    <property type="project" value="UniProtKB-EC"/>
</dbReference>
<dbReference type="InterPro" id="IPR000887">
    <property type="entry name" value="Aldlse_KDPG_KHG"/>
</dbReference>
<comment type="catalytic activity">
    <reaction evidence="1">
        <text>2-dehydro-3-deoxy-6-phospho-D-gluconate = D-glyceraldehyde 3-phosphate + pyruvate</text>
        <dbReference type="Rhea" id="RHEA:17089"/>
        <dbReference type="ChEBI" id="CHEBI:15361"/>
        <dbReference type="ChEBI" id="CHEBI:57569"/>
        <dbReference type="ChEBI" id="CHEBI:59776"/>
        <dbReference type="EC" id="4.1.2.14"/>
    </reaction>
</comment>
<dbReference type="PANTHER" id="PTHR30246">
    <property type="entry name" value="2-KETO-3-DEOXY-6-PHOSPHOGLUCONATE ALDOLASE"/>
    <property type="match status" value="1"/>
</dbReference>
<dbReference type="Pfam" id="PF01081">
    <property type="entry name" value="Aldolase"/>
    <property type="match status" value="1"/>
</dbReference>
<keyword evidence="7" id="KW-0119">Carbohydrate metabolism</keyword>
<evidence type="ECO:0000256" key="2">
    <source>
        <dbReference type="ARBA" id="ARBA00004736"/>
    </source>
</evidence>
<keyword evidence="9" id="KW-1185">Reference proteome</keyword>
<dbReference type="NCBIfam" id="TIGR01182">
    <property type="entry name" value="eda"/>
    <property type="match status" value="1"/>
</dbReference>
<dbReference type="STRING" id="698738.OLEAN_C25130"/>
<dbReference type="Gene3D" id="3.20.20.70">
    <property type="entry name" value="Aldolase class I"/>
    <property type="match status" value="1"/>
</dbReference>
<dbReference type="HOGENOM" id="CLU_077795_1_1_6"/>
<evidence type="ECO:0000256" key="4">
    <source>
        <dbReference type="ARBA" id="ARBA00011233"/>
    </source>
</evidence>